<keyword evidence="1" id="KW-0812">Transmembrane</keyword>
<sequence length="75" mass="8666">MASRKNEESDMSQARQARVVAIVIAVAGALWVAAQWLVEPTSRYAALFDLMALAAFIWAFAVTWRIWRRTRRQER</sequence>
<accession>A0ABT2ZFA0</accession>
<protein>
    <submittedName>
        <fullName evidence="2">DUF5337 domain-containing protein</fullName>
    </submittedName>
</protein>
<evidence type="ECO:0000256" key="1">
    <source>
        <dbReference type="SAM" id="Phobius"/>
    </source>
</evidence>
<feature type="transmembrane region" description="Helical" evidence="1">
    <location>
        <begin position="44"/>
        <end position="67"/>
    </location>
</feature>
<dbReference type="InterPro" id="IPR020308">
    <property type="entry name" value="Uncharacterised_Ynq1"/>
</dbReference>
<evidence type="ECO:0000313" key="3">
    <source>
        <dbReference type="Proteomes" id="UP001652542"/>
    </source>
</evidence>
<dbReference type="RefSeq" id="WP_263735464.1">
    <property type="nucleotide sequence ID" value="NZ_JAOWKY010000004.1"/>
</dbReference>
<keyword evidence="1" id="KW-1133">Transmembrane helix</keyword>
<gene>
    <name evidence="2" type="ORF">OEW28_14220</name>
</gene>
<name>A0ABT2ZFA0_9RHOB</name>
<feature type="transmembrane region" description="Helical" evidence="1">
    <location>
        <begin position="20"/>
        <end position="38"/>
    </location>
</feature>
<keyword evidence="1" id="KW-0472">Membrane</keyword>
<dbReference type="Proteomes" id="UP001652542">
    <property type="component" value="Unassembled WGS sequence"/>
</dbReference>
<comment type="caution">
    <text evidence="2">The sequence shown here is derived from an EMBL/GenBank/DDBJ whole genome shotgun (WGS) entry which is preliminary data.</text>
</comment>
<reference evidence="2 3" key="1">
    <citation type="submission" date="2022-10" db="EMBL/GenBank/DDBJ databases">
        <title>Defluviimonas sp. nov., isolated from ocean surface water.</title>
        <authorList>
            <person name="He W."/>
            <person name="Wang L."/>
            <person name="Zhang D.-F."/>
        </authorList>
    </citation>
    <scope>NUCLEOTIDE SEQUENCE [LARGE SCALE GENOMIC DNA]</scope>
    <source>
        <strain evidence="2 3">WL0002</strain>
    </source>
</reference>
<organism evidence="2 3">
    <name type="scientific">Albidovulum marisflavi</name>
    <dbReference type="NCBI Taxonomy" id="2984159"/>
    <lineage>
        <taxon>Bacteria</taxon>
        <taxon>Pseudomonadati</taxon>
        <taxon>Pseudomonadota</taxon>
        <taxon>Alphaproteobacteria</taxon>
        <taxon>Rhodobacterales</taxon>
        <taxon>Paracoccaceae</taxon>
        <taxon>Albidovulum</taxon>
    </lineage>
</organism>
<keyword evidence="3" id="KW-1185">Reference proteome</keyword>
<dbReference type="Pfam" id="PF17272">
    <property type="entry name" value="DUF5337"/>
    <property type="match status" value="1"/>
</dbReference>
<proteinExistence type="predicted"/>
<dbReference type="EMBL" id="JAOWKY010000004">
    <property type="protein sequence ID" value="MCV2869787.1"/>
    <property type="molecule type" value="Genomic_DNA"/>
</dbReference>
<evidence type="ECO:0000313" key="2">
    <source>
        <dbReference type="EMBL" id="MCV2869787.1"/>
    </source>
</evidence>